<organism evidence="3 4">
    <name type="scientific">Capsaspora owczarzaki (strain ATCC 30864)</name>
    <dbReference type="NCBI Taxonomy" id="595528"/>
    <lineage>
        <taxon>Eukaryota</taxon>
        <taxon>Filasterea</taxon>
        <taxon>Capsaspora</taxon>
    </lineage>
</organism>
<dbReference type="AlphaFoldDB" id="A0A0D2WM08"/>
<reference evidence="4" key="1">
    <citation type="submission" date="2011-02" db="EMBL/GenBank/DDBJ databases">
        <title>The Genome Sequence of Capsaspora owczarzaki ATCC 30864.</title>
        <authorList>
            <person name="Russ C."/>
            <person name="Cuomo C."/>
            <person name="Burger G."/>
            <person name="Gray M.W."/>
            <person name="Holland P.W.H."/>
            <person name="King N."/>
            <person name="Lang F.B.F."/>
            <person name="Roger A.J."/>
            <person name="Ruiz-Trillo I."/>
            <person name="Young S.K."/>
            <person name="Zeng Q."/>
            <person name="Gargeya S."/>
            <person name="Alvarado L."/>
            <person name="Berlin A."/>
            <person name="Chapman S.B."/>
            <person name="Chen Z."/>
            <person name="Freedman E."/>
            <person name="Gellesch M."/>
            <person name="Goldberg J."/>
            <person name="Griggs A."/>
            <person name="Gujja S."/>
            <person name="Heilman E."/>
            <person name="Heiman D."/>
            <person name="Howarth C."/>
            <person name="Mehta T."/>
            <person name="Neiman D."/>
            <person name="Pearson M."/>
            <person name="Roberts A."/>
            <person name="Saif S."/>
            <person name="Shea T."/>
            <person name="Shenoy N."/>
            <person name="Sisk P."/>
            <person name="Stolte C."/>
            <person name="Sykes S."/>
            <person name="White J."/>
            <person name="Yandava C."/>
            <person name="Haas B."/>
            <person name="Nusbaum C."/>
            <person name="Birren B."/>
        </authorList>
    </citation>
    <scope>NUCLEOTIDE SEQUENCE</scope>
    <source>
        <strain evidence="4">ATCC 30864</strain>
    </source>
</reference>
<proteinExistence type="inferred from homology"/>
<evidence type="ECO:0000256" key="2">
    <source>
        <dbReference type="SAM" id="MobiDB-lite"/>
    </source>
</evidence>
<dbReference type="GO" id="GO:0015031">
    <property type="term" value="P:protein transport"/>
    <property type="evidence" value="ECO:0007669"/>
    <property type="project" value="InterPro"/>
</dbReference>
<dbReference type="PANTHER" id="PTHR12161:SF5">
    <property type="entry name" value="IST1 HOMOLOG"/>
    <property type="match status" value="1"/>
</dbReference>
<feature type="compositionally biased region" description="Low complexity" evidence="2">
    <location>
        <begin position="260"/>
        <end position="276"/>
    </location>
</feature>
<feature type="compositionally biased region" description="Polar residues" evidence="2">
    <location>
        <begin position="323"/>
        <end position="342"/>
    </location>
</feature>
<evidence type="ECO:0000313" key="4">
    <source>
        <dbReference type="Proteomes" id="UP000008743"/>
    </source>
</evidence>
<dbReference type="OrthoDB" id="29853at2759"/>
<dbReference type="PANTHER" id="PTHR12161">
    <property type="entry name" value="IST1 FAMILY MEMBER"/>
    <property type="match status" value="1"/>
</dbReference>
<keyword evidence="4" id="KW-1185">Reference proteome</keyword>
<evidence type="ECO:0000313" key="3">
    <source>
        <dbReference type="EMBL" id="KJE91760.1"/>
    </source>
</evidence>
<dbReference type="Gene3D" id="1.20.1260.60">
    <property type="entry name" value="Vacuolar protein sorting-associated protein Ist1"/>
    <property type="match status" value="1"/>
</dbReference>
<evidence type="ECO:0000256" key="1">
    <source>
        <dbReference type="ARBA" id="ARBA00005536"/>
    </source>
</evidence>
<accession>A0A0D2WM08</accession>
<gene>
    <name evidence="3" type="ORF">CAOG_002851</name>
</gene>
<sequence>MGFNGTRLKVQLKLAVNRLKMLQNKKANQNAVARKQIGALLDKGKEESARIKVEHIIREDYMIEAMELIELYCDLLLARYGIIEQMKYCDDGIREAVNTIIWVAPRLTTEVQELTLIREQLIAKYGKEFGMAAMETQGVSDRVMRKFSVQAPEQFLVTQYLIEIARALKINWVPPAQDVLLAPLDSPQLIGPPPLISGEVITLGSPTGHSNGNNSNNNNPNNNNFFGGGGGGGIGAGGFIVPQQGNPYPAPQNAPYPPMAGQNQAPYQHQQQQYTAGYGGGASSSSSAPAPYKDGNTAAFSQNDYSSIPPRSAPAPDYPGYPGSQTPAFPSVPGNGSPSFNTVDIPAFPSVPGTLPGDGRGPSGGSGSNAKGGNSAPAAPRNDEDDPDFDDLARRFMALKKRT</sequence>
<dbReference type="STRING" id="595528.A0A0D2WM08"/>
<dbReference type="PhylomeDB" id="A0A0D2WM08"/>
<dbReference type="InterPro" id="IPR005061">
    <property type="entry name" value="Ist1"/>
</dbReference>
<feature type="compositionally biased region" description="Low complexity" evidence="2">
    <location>
        <begin position="283"/>
        <end position="292"/>
    </location>
</feature>
<name>A0A0D2WM08_CAPO3</name>
<dbReference type="InParanoid" id="A0A0D2WM08"/>
<evidence type="ECO:0008006" key="5">
    <source>
        <dbReference type="Google" id="ProtNLM"/>
    </source>
</evidence>
<dbReference type="RefSeq" id="XP_004348664.2">
    <property type="nucleotide sequence ID" value="XM_004348614.2"/>
</dbReference>
<dbReference type="EMBL" id="KE346363">
    <property type="protein sequence ID" value="KJE91760.1"/>
    <property type="molecule type" value="Genomic_DNA"/>
</dbReference>
<dbReference type="Proteomes" id="UP000008743">
    <property type="component" value="Unassembled WGS sequence"/>
</dbReference>
<comment type="similarity">
    <text evidence="1">Belongs to the IST1 family.</text>
</comment>
<dbReference type="eggNOG" id="KOG2027">
    <property type="taxonomic scope" value="Eukaryota"/>
</dbReference>
<protein>
    <recommendedName>
        <fullName evidence="5">IST1 homolog</fullName>
    </recommendedName>
</protein>
<feature type="compositionally biased region" description="Low complexity" evidence="2">
    <location>
        <begin position="368"/>
        <end position="380"/>
    </location>
</feature>
<feature type="compositionally biased region" description="Gly residues" evidence="2">
    <location>
        <begin position="356"/>
        <end position="367"/>
    </location>
</feature>
<feature type="compositionally biased region" description="Pro residues" evidence="2">
    <location>
        <begin position="248"/>
        <end position="258"/>
    </location>
</feature>
<dbReference type="FunFam" id="1.20.1260.60:FF:000002">
    <property type="entry name" value="Vacuolar protein sorting-associated protein IST1"/>
    <property type="match status" value="1"/>
</dbReference>
<dbReference type="InterPro" id="IPR042277">
    <property type="entry name" value="IST1-like"/>
</dbReference>
<feature type="compositionally biased region" description="Low complexity" evidence="2">
    <location>
        <begin position="211"/>
        <end position="225"/>
    </location>
</feature>
<feature type="region of interest" description="Disordered" evidence="2">
    <location>
        <begin position="201"/>
        <end position="403"/>
    </location>
</feature>
<feature type="compositionally biased region" description="Gly residues" evidence="2">
    <location>
        <begin position="226"/>
        <end position="238"/>
    </location>
</feature>
<dbReference type="Pfam" id="PF03398">
    <property type="entry name" value="Ist1"/>
    <property type="match status" value="1"/>
</dbReference>